<dbReference type="PROSITE" id="PS00028">
    <property type="entry name" value="ZINC_FINGER_C2H2_1"/>
    <property type="match status" value="1"/>
</dbReference>
<reference evidence="3" key="1">
    <citation type="submission" date="2022-11" db="EMBL/GenBank/DDBJ databases">
        <authorList>
            <person name="Petersen C."/>
        </authorList>
    </citation>
    <scope>NUCLEOTIDE SEQUENCE</scope>
    <source>
        <strain evidence="3">IBT 30761</strain>
    </source>
</reference>
<keyword evidence="1" id="KW-0863">Zinc-finger</keyword>
<keyword evidence="4" id="KW-1185">Reference proteome</keyword>
<comment type="caution">
    <text evidence="3">The sequence shown here is derived from an EMBL/GenBank/DDBJ whole genome shotgun (WGS) entry which is preliminary data.</text>
</comment>
<evidence type="ECO:0000313" key="4">
    <source>
        <dbReference type="Proteomes" id="UP001149074"/>
    </source>
</evidence>
<dbReference type="AlphaFoldDB" id="A0A9W9K0X9"/>
<feature type="domain" description="C2H2-type" evidence="2">
    <location>
        <begin position="53"/>
        <end position="78"/>
    </location>
</feature>
<sequence>MDPDEIMQLIVPRLNHSGPFKCQWKDCQYSGHFSRKAVLLRHIEAMHINPGAYDCPEPNCFRSFNRKDNLMAHSRNVHRDGGQVSAS</sequence>
<dbReference type="InterPro" id="IPR059009">
    <property type="entry name" value="Znf_C2H2_17_1st"/>
</dbReference>
<organism evidence="3 4">
    <name type="scientific">Penicillium argentinense</name>
    <dbReference type="NCBI Taxonomy" id="1131581"/>
    <lineage>
        <taxon>Eukaryota</taxon>
        <taxon>Fungi</taxon>
        <taxon>Dikarya</taxon>
        <taxon>Ascomycota</taxon>
        <taxon>Pezizomycotina</taxon>
        <taxon>Eurotiomycetes</taxon>
        <taxon>Eurotiomycetidae</taxon>
        <taxon>Eurotiales</taxon>
        <taxon>Aspergillaceae</taxon>
        <taxon>Penicillium</taxon>
    </lineage>
</organism>
<dbReference type="GO" id="GO:0008270">
    <property type="term" value="F:zinc ion binding"/>
    <property type="evidence" value="ECO:0007669"/>
    <property type="project" value="UniProtKB-KW"/>
</dbReference>
<dbReference type="SMART" id="SM00355">
    <property type="entry name" value="ZnF_C2H2"/>
    <property type="match status" value="2"/>
</dbReference>
<keyword evidence="1" id="KW-0862">Zinc</keyword>
<name>A0A9W9K0X9_9EURO</name>
<dbReference type="GeneID" id="81359224"/>
<evidence type="ECO:0000256" key="1">
    <source>
        <dbReference type="PROSITE-ProRule" id="PRU00042"/>
    </source>
</evidence>
<dbReference type="OrthoDB" id="2687452at2759"/>
<dbReference type="RefSeq" id="XP_056471051.1">
    <property type="nucleotide sequence ID" value="XM_056620245.1"/>
</dbReference>
<dbReference type="EMBL" id="JAPQKI010000009">
    <property type="protein sequence ID" value="KAJ5089069.1"/>
    <property type="molecule type" value="Genomic_DNA"/>
</dbReference>
<dbReference type="PROSITE" id="PS50157">
    <property type="entry name" value="ZINC_FINGER_C2H2_2"/>
    <property type="match status" value="1"/>
</dbReference>
<evidence type="ECO:0000313" key="3">
    <source>
        <dbReference type="EMBL" id="KAJ5089069.1"/>
    </source>
</evidence>
<dbReference type="Pfam" id="PF26177">
    <property type="entry name" value="zf_C2H2_17_1st"/>
    <property type="match status" value="1"/>
</dbReference>
<proteinExistence type="predicted"/>
<evidence type="ECO:0000259" key="2">
    <source>
        <dbReference type="PROSITE" id="PS50157"/>
    </source>
</evidence>
<dbReference type="Proteomes" id="UP001149074">
    <property type="component" value="Unassembled WGS sequence"/>
</dbReference>
<accession>A0A9W9K0X9</accession>
<reference evidence="3" key="2">
    <citation type="journal article" date="2023" name="IMA Fungus">
        <title>Comparative genomic study of the Penicillium genus elucidates a diverse pangenome and 15 lateral gene transfer events.</title>
        <authorList>
            <person name="Petersen C."/>
            <person name="Sorensen T."/>
            <person name="Nielsen M.R."/>
            <person name="Sondergaard T.E."/>
            <person name="Sorensen J.L."/>
            <person name="Fitzpatrick D.A."/>
            <person name="Frisvad J.C."/>
            <person name="Nielsen K.L."/>
        </authorList>
    </citation>
    <scope>NUCLEOTIDE SEQUENCE</scope>
    <source>
        <strain evidence="3">IBT 30761</strain>
    </source>
</reference>
<keyword evidence="1" id="KW-0479">Metal-binding</keyword>
<dbReference type="InterPro" id="IPR036236">
    <property type="entry name" value="Znf_C2H2_sf"/>
</dbReference>
<gene>
    <name evidence="3" type="ORF">N7532_007753</name>
</gene>
<dbReference type="Gene3D" id="3.30.160.60">
    <property type="entry name" value="Classic Zinc Finger"/>
    <property type="match status" value="2"/>
</dbReference>
<dbReference type="SUPFAM" id="SSF57667">
    <property type="entry name" value="beta-beta-alpha zinc fingers"/>
    <property type="match status" value="1"/>
</dbReference>
<protein>
    <recommendedName>
        <fullName evidence="2">C2H2-type domain-containing protein</fullName>
    </recommendedName>
</protein>
<dbReference type="InterPro" id="IPR013087">
    <property type="entry name" value="Znf_C2H2_type"/>
</dbReference>